<reference evidence="1" key="1">
    <citation type="submission" date="2016-03" db="EMBL/GenBank/DDBJ databases">
        <title>Updated assembly of Pseudogymnoascus destructans, the fungus causing white-nose syndrome of bats.</title>
        <authorList>
            <person name="Palmer J.M."/>
            <person name="Drees K.P."/>
            <person name="Foster J.T."/>
            <person name="Lindner D.L."/>
        </authorList>
    </citation>
    <scope>NUCLEOTIDE SEQUENCE [LARGE SCALE GENOMIC DNA]</scope>
    <source>
        <strain evidence="1">20631-21</strain>
    </source>
</reference>
<evidence type="ECO:0000313" key="1">
    <source>
        <dbReference type="EMBL" id="OAF54720.1"/>
    </source>
</evidence>
<dbReference type="EMBL" id="KV441416">
    <property type="protein sequence ID" value="OAF54720.1"/>
    <property type="molecule type" value="Genomic_DNA"/>
</dbReference>
<dbReference type="GeneID" id="36292011"/>
<accession>A0A176ZZH0</accession>
<dbReference type="RefSeq" id="XP_024320024.1">
    <property type="nucleotide sequence ID" value="XM_024472513.1"/>
</dbReference>
<sequence>MPRSLDFITGVYTVEVTLTLKCGLALQINIPHSLAEKGAEERIQGTVRWCSAAENRKRKDSCQRITSYPLIRSALQPNKASEEFISVQSSLCEPATALISSFN</sequence>
<protein>
    <submittedName>
        <fullName evidence="1">Uncharacterized protein</fullName>
    </submittedName>
</protein>
<organism evidence="1">
    <name type="scientific">Pseudogymnoascus destructans</name>
    <dbReference type="NCBI Taxonomy" id="655981"/>
    <lineage>
        <taxon>Eukaryota</taxon>
        <taxon>Fungi</taxon>
        <taxon>Dikarya</taxon>
        <taxon>Ascomycota</taxon>
        <taxon>Pezizomycotina</taxon>
        <taxon>Leotiomycetes</taxon>
        <taxon>Thelebolales</taxon>
        <taxon>Thelebolaceae</taxon>
        <taxon>Pseudogymnoascus</taxon>
    </lineage>
</organism>
<name>A0A176ZZH0_9PEZI</name>
<dbReference type="AlphaFoldDB" id="A0A176ZZH0"/>
<gene>
    <name evidence="1" type="ORF">VC83_08973</name>
</gene>
<dbReference type="Proteomes" id="UP000077154">
    <property type="component" value="Unassembled WGS sequence"/>
</dbReference>
<proteinExistence type="predicted"/>